<proteinExistence type="inferred from homology"/>
<keyword evidence="2" id="KW-0378">Hydrolase</keyword>
<dbReference type="GO" id="GO:0000272">
    <property type="term" value="P:polysaccharide catabolic process"/>
    <property type="evidence" value="ECO:0007669"/>
    <property type="project" value="UniProtKB-KW"/>
</dbReference>
<feature type="region of interest" description="Disordered" evidence="4">
    <location>
        <begin position="789"/>
        <end position="859"/>
    </location>
</feature>
<dbReference type="InterPro" id="IPR013783">
    <property type="entry name" value="Ig-like_fold"/>
</dbReference>
<dbReference type="SUPFAM" id="SSF49503">
    <property type="entry name" value="Cupredoxins"/>
    <property type="match status" value="3"/>
</dbReference>
<keyword evidence="3" id="KW-0624">Polysaccharide degradation</keyword>
<dbReference type="Gene3D" id="2.60.40.10">
    <property type="entry name" value="Immunoglobulins"/>
    <property type="match status" value="3"/>
</dbReference>
<feature type="compositionally biased region" description="Low complexity" evidence="4">
    <location>
        <begin position="49"/>
        <end position="81"/>
    </location>
</feature>
<sequence length="1269" mass="134750">MALFRRLRPARSTPGTVPAARNAAPDARQRTVPSREAPPARSPTRRDAGPATVPGTDPTTGPAPTTGTDPATGADPTTRTDLAATGTDLAAAALVPPSVGLGPPTAALDPAAAPRFFGPEPNLATSPRPRLDPDGRVVPGTGLRKFVDALPGLGPEQANELGGYLPVAVPDTISFPGCDYYEIGLQEYVQRLHRDLPPTRLRGYRQLNLGTDQHGHNTVRPPARAYHLGPMIVARRDRPVRIKFINQLPTGRAGDLFLPVDPTLPGAGIGPLDGPAPYPQNRAVLCLQGVRTAWISAGNPTQWVTPAGEITPYPTGPGLTHVPDMPSPGAGATTLYFPNDQSGRLMWFHDNALGLSRLTTHSGQLAPYLLTDPAEERLVDEGVLPADQVPLMVTDRTFVPDDAQLAAEDPTWDRDRWGACGSLWYPHVYQPRQNPFRPDGRNPIGRWDYGPWCRHPEAAAHGPTSNPYHDPVAAPEQPPLAPGVPHPSVVPHVYGDTPLVNGAAYPYLVVEPRAYRFRILNACPDRSLNLQLYRARSDGPMWHADGNLADAGAGEVPMVEAVRTPGHPTYWPTDGRDGGVPDPRSAGPEIIRIGNECGLLPAPVVLPNRPVGYRYDRLDPGVLNVDGHTLLLAPGERADVVVDFATVPPGSTLILYNDCPAPLPGGDPRYDHHAGSPAAVPGYGPDTRTLLQFRVAGTPADRYDLDRLRDELPAAYAASQPPPIVPQPAYDQAFGTRTERETVVPANATAVSFTPVGATGPVTLPVVDRAVRQVFEPDHGRLAGRLAAPLARSGDDGDGSSLPCPGGDGSSLPRSGSGDGNRLPRSGSADGEPVPREPADPPTEILYATDPAVPVGSPTDGTQLWRIRGEDRLTQPLHFGGGDVQLVSRVARDGTVRPTPADERGWKETVRIDPGEDVVVAVRPVPPGLPFTVDDCVRPLDPTDGDARPVGLGWEYRWHSQLAGLRDQGMSRPLVVRVSPRAPTGLTATPVPGSAIALPAIALTWTDNGDRPPATRHRLERATSATFAGPVTVLTVAATATRYVDATVTPGVTYHYRIRAENAVACSVWSNSVLTAVRLAAPTGLTAVVPTTAPLRVALRWTNRSFATGVDVQRATNPTFTSGPATTAVGIIDHHLDPTVAPETTYYYRVRTTYLGTASPWSTVGVVTTPPMPRTPTMVIATACVAAPESATVVLRWTSGTATGTGCGFVVERAADSAFARELTAFTVSGRGFTNTGLGRGVTYWYRVRAFNVVGSSAFTAPVPVTTPT</sequence>
<dbReference type="PANTHER" id="PTHR48267">
    <property type="entry name" value="CUPREDOXIN SUPERFAMILY PROTEIN"/>
    <property type="match status" value="1"/>
</dbReference>
<feature type="region of interest" description="Disordered" evidence="4">
    <location>
        <begin position="1"/>
        <end position="81"/>
    </location>
</feature>
<dbReference type="RefSeq" id="WP_141725321.1">
    <property type="nucleotide sequence ID" value="NZ_FMHW01000002.1"/>
</dbReference>
<organism evidence="6 7">
    <name type="scientific">Micromonospora pallida</name>
    <dbReference type="NCBI Taxonomy" id="145854"/>
    <lineage>
        <taxon>Bacteria</taxon>
        <taxon>Bacillati</taxon>
        <taxon>Actinomycetota</taxon>
        <taxon>Actinomycetes</taxon>
        <taxon>Micromonosporales</taxon>
        <taxon>Micromonosporaceae</taxon>
        <taxon>Micromonospora</taxon>
    </lineage>
</organism>
<protein>
    <submittedName>
        <fullName evidence="6">Multicopper oxidase</fullName>
    </submittedName>
</protein>
<dbReference type="SUPFAM" id="SSF49265">
    <property type="entry name" value="Fibronectin type III"/>
    <property type="match status" value="2"/>
</dbReference>
<evidence type="ECO:0000259" key="5">
    <source>
        <dbReference type="PROSITE" id="PS50853"/>
    </source>
</evidence>
<dbReference type="CDD" id="cd13844">
    <property type="entry name" value="CuRO_1_BOD_CotA_like"/>
    <property type="match status" value="1"/>
</dbReference>
<feature type="domain" description="Fibronectin type-III" evidence="5">
    <location>
        <begin position="1172"/>
        <end position="1269"/>
    </location>
</feature>
<accession>A0A1C6SV30</accession>
<dbReference type="InterPro" id="IPR003961">
    <property type="entry name" value="FN3_dom"/>
</dbReference>
<dbReference type="EMBL" id="FMHW01000002">
    <property type="protein sequence ID" value="SCL33381.1"/>
    <property type="molecule type" value="Genomic_DNA"/>
</dbReference>
<dbReference type="OrthoDB" id="345021at2"/>
<dbReference type="InterPro" id="IPR036116">
    <property type="entry name" value="FN3_sf"/>
</dbReference>
<evidence type="ECO:0000256" key="3">
    <source>
        <dbReference type="ARBA" id="ARBA00023326"/>
    </source>
</evidence>
<dbReference type="AlphaFoldDB" id="A0A1C6SV30"/>
<reference evidence="7" key="1">
    <citation type="submission" date="2016-06" db="EMBL/GenBank/DDBJ databases">
        <authorList>
            <person name="Varghese N."/>
            <person name="Submissions Spin"/>
        </authorList>
    </citation>
    <scope>NUCLEOTIDE SEQUENCE [LARGE SCALE GENOMIC DNA]</scope>
    <source>
        <strain evidence="7">DSM 43817</strain>
    </source>
</reference>
<keyword evidence="3" id="KW-0119">Carbohydrate metabolism</keyword>
<dbReference type="GO" id="GO:0016798">
    <property type="term" value="F:hydrolase activity, acting on glycosyl bonds"/>
    <property type="evidence" value="ECO:0007669"/>
    <property type="project" value="UniProtKB-KW"/>
</dbReference>
<dbReference type="CDD" id="cd00063">
    <property type="entry name" value="FN3"/>
    <property type="match status" value="2"/>
</dbReference>
<feature type="region of interest" description="Disordered" evidence="4">
    <location>
        <begin position="458"/>
        <end position="484"/>
    </location>
</feature>
<dbReference type="Proteomes" id="UP000198959">
    <property type="component" value="Unassembled WGS sequence"/>
</dbReference>
<dbReference type="InterPro" id="IPR045087">
    <property type="entry name" value="Cu-oxidase_fam"/>
</dbReference>
<comment type="similarity">
    <text evidence="1">Belongs to the multicopper oxidase family.</text>
</comment>
<gene>
    <name evidence="6" type="ORF">GA0074692_3563</name>
</gene>
<name>A0A1C6SV30_9ACTN</name>
<dbReference type="PROSITE" id="PS50853">
    <property type="entry name" value="FN3"/>
    <property type="match status" value="2"/>
</dbReference>
<dbReference type="Gene3D" id="2.60.40.420">
    <property type="entry name" value="Cupredoxins - blue copper proteins"/>
    <property type="match status" value="3"/>
</dbReference>
<feature type="domain" description="Fibronectin type-III" evidence="5">
    <location>
        <begin position="982"/>
        <end position="1083"/>
    </location>
</feature>
<evidence type="ECO:0000256" key="1">
    <source>
        <dbReference type="ARBA" id="ARBA00010609"/>
    </source>
</evidence>
<feature type="region of interest" description="Disordered" evidence="4">
    <location>
        <begin position="105"/>
        <end position="137"/>
    </location>
</feature>
<feature type="compositionally biased region" description="Low complexity" evidence="4">
    <location>
        <begin position="105"/>
        <end position="114"/>
    </location>
</feature>
<evidence type="ECO:0000256" key="4">
    <source>
        <dbReference type="SAM" id="MobiDB-lite"/>
    </source>
</evidence>
<evidence type="ECO:0000256" key="2">
    <source>
        <dbReference type="ARBA" id="ARBA00023295"/>
    </source>
</evidence>
<evidence type="ECO:0000313" key="6">
    <source>
        <dbReference type="EMBL" id="SCL33381.1"/>
    </source>
</evidence>
<dbReference type="SMART" id="SM00060">
    <property type="entry name" value="FN3"/>
    <property type="match status" value="3"/>
</dbReference>
<dbReference type="InterPro" id="IPR008972">
    <property type="entry name" value="Cupredoxin"/>
</dbReference>
<keyword evidence="2" id="KW-0326">Glycosidase</keyword>
<dbReference type="STRING" id="145854.GA0074692_3563"/>
<dbReference type="PANTHER" id="PTHR48267:SF1">
    <property type="entry name" value="BILIRUBIN OXIDASE"/>
    <property type="match status" value="1"/>
</dbReference>
<keyword evidence="7" id="KW-1185">Reference proteome</keyword>
<evidence type="ECO:0000313" key="7">
    <source>
        <dbReference type="Proteomes" id="UP000198959"/>
    </source>
</evidence>